<organism evidence="1">
    <name type="scientific">Arundo donax</name>
    <name type="common">Giant reed</name>
    <name type="synonym">Donax arundinaceus</name>
    <dbReference type="NCBI Taxonomy" id="35708"/>
    <lineage>
        <taxon>Eukaryota</taxon>
        <taxon>Viridiplantae</taxon>
        <taxon>Streptophyta</taxon>
        <taxon>Embryophyta</taxon>
        <taxon>Tracheophyta</taxon>
        <taxon>Spermatophyta</taxon>
        <taxon>Magnoliopsida</taxon>
        <taxon>Liliopsida</taxon>
        <taxon>Poales</taxon>
        <taxon>Poaceae</taxon>
        <taxon>PACMAD clade</taxon>
        <taxon>Arundinoideae</taxon>
        <taxon>Arundineae</taxon>
        <taxon>Arundo</taxon>
    </lineage>
</organism>
<protein>
    <submittedName>
        <fullName evidence="1">Uncharacterized protein</fullName>
    </submittedName>
</protein>
<dbReference type="EMBL" id="GBRH01261796">
    <property type="protein sequence ID" value="JAD36099.1"/>
    <property type="molecule type" value="Transcribed_RNA"/>
</dbReference>
<reference evidence="1" key="2">
    <citation type="journal article" date="2015" name="Data Brief">
        <title>Shoot transcriptome of the giant reed, Arundo donax.</title>
        <authorList>
            <person name="Barrero R.A."/>
            <person name="Guerrero F.D."/>
            <person name="Moolhuijzen P."/>
            <person name="Goolsby J.A."/>
            <person name="Tidwell J."/>
            <person name="Bellgard S.E."/>
            <person name="Bellgard M.I."/>
        </authorList>
    </citation>
    <scope>NUCLEOTIDE SEQUENCE</scope>
    <source>
        <tissue evidence="1">Shoot tissue taken approximately 20 cm above the soil surface</tissue>
    </source>
</reference>
<dbReference type="AlphaFoldDB" id="A0A0A8Z9Q7"/>
<reference evidence="1" key="1">
    <citation type="submission" date="2014-09" db="EMBL/GenBank/DDBJ databases">
        <authorList>
            <person name="Magalhaes I.L.F."/>
            <person name="Oliveira U."/>
            <person name="Santos F.R."/>
            <person name="Vidigal T.H.D.A."/>
            <person name="Brescovit A.D."/>
            <person name="Santos A.J."/>
        </authorList>
    </citation>
    <scope>NUCLEOTIDE SEQUENCE</scope>
    <source>
        <tissue evidence="1">Shoot tissue taken approximately 20 cm above the soil surface</tissue>
    </source>
</reference>
<evidence type="ECO:0000313" key="1">
    <source>
        <dbReference type="EMBL" id="JAD36099.1"/>
    </source>
</evidence>
<proteinExistence type="predicted"/>
<accession>A0A0A8Z9Q7</accession>
<name>A0A0A8Z9Q7_ARUDO</name>
<sequence>MVQVSSLVYIVILECLHVHFIT</sequence>